<evidence type="ECO:0000256" key="5">
    <source>
        <dbReference type="SAM" id="Phobius"/>
    </source>
</evidence>
<evidence type="ECO:0000256" key="4">
    <source>
        <dbReference type="ARBA" id="ARBA00023136"/>
    </source>
</evidence>
<dbReference type="PANTHER" id="PTHR37306:SF1">
    <property type="entry name" value="COLICIN V PRODUCTION PROTEIN"/>
    <property type="match status" value="1"/>
</dbReference>
<dbReference type="EMBL" id="JARZFX010000001">
    <property type="protein sequence ID" value="MEC5421992.1"/>
    <property type="molecule type" value="Genomic_DNA"/>
</dbReference>
<dbReference type="PANTHER" id="PTHR37306">
    <property type="entry name" value="COLICIN V PRODUCTION PROTEIN"/>
    <property type="match status" value="1"/>
</dbReference>
<keyword evidence="3 5" id="KW-1133">Transmembrane helix</keyword>
<evidence type="ECO:0000256" key="2">
    <source>
        <dbReference type="ARBA" id="ARBA00022692"/>
    </source>
</evidence>
<evidence type="ECO:0000256" key="1">
    <source>
        <dbReference type="ARBA" id="ARBA00004141"/>
    </source>
</evidence>
<dbReference type="InterPro" id="IPR003825">
    <property type="entry name" value="Colicin-V_CvpA"/>
</dbReference>
<comment type="caution">
    <text evidence="6">The sequence shown here is derived from an EMBL/GenBank/DDBJ whole genome shotgun (WGS) entry which is preliminary data.</text>
</comment>
<evidence type="ECO:0000313" key="6">
    <source>
        <dbReference type="EMBL" id="MEC5421992.1"/>
    </source>
</evidence>
<proteinExistence type="predicted"/>
<accession>A0ABU6K9H9</accession>
<keyword evidence="7" id="KW-1185">Reference proteome</keyword>
<feature type="transmembrane region" description="Helical" evidence="5">
    <location>
        <begin position="21"/>
        <end position="43"/>
    </location>
</feature>
<feature type="transmembrane region" description="Helical" evidence="5">
    <location>
        <begin position="78"/>
        <end position="105"/>
    </location>
</feature>
<feature type="transmembrane region" description="Helical" evidence="5">
    <location>
        <begin position="117"/>
        <end position="139"/>
    </location>
</feature>
<evidence type="ECO:0000313" key="7">
    <source>
        <dbReference type="Proteomes" id="UP001335737"/>
    </source>
</evidence>
<name>A0ABU6K9H9_9BACI</name>
<sequence>MFDIIIVILLIFGFLIGLKRGLILQLVHLIGFVVAFIVATMYYDRLGPVLSLWVPYPDLSDDSAWAEFLHALPLENGFYNAIAFVLIFIAVKIVLQIIASMLDFIASLPILNSINKILGAVLGFVEVYLLLFIALYILALTPIAGIQDWINDSSIALNILENTPYLSEKIRELWFLNIVNLFNIK</sequence>
<keyword evidence="4 5" id="KW-0472">Membrane</keyword>
<evidence type="ECO:0000256" key="3">
    <source>
        <dbReference type="ARBA" id="ARBA00022989"/>
    </source>
</evidence>
<protein>
    <submittedName>
        <fullName evidence="6">CvpA family protein</fullName>
    </submittedName>
</protein>
<comment type="subcellular location">
    <subcellularLocation>
        <location evidence="1">Membrane</location>
        <topology evidence="1">Multi-pass membrane protein</topology>
    </subcellularLocation>
</comment>
<organism evidence="6 7">
    <name type="scientific">Virgibacillus tibetensis</name>
    <dbReference type="NCBI Taxonomy" id="3042313"/>
    <lineage>
        <taxon>Bacteria</taxon>
        <taxon>Bacillati</taxon>
        <taxon>Bacillota</taxon>
        <taxon>Bacilli</taxon>
        <taxon>Bacillales</taxon>
        <taxon>Bacillaceae</taxon>
        <taxon>Virgibacillus</taxon>
    </lineage>
</organism>
<dbReference type="Pfam" id="PF02674">
    <property type="entry name" value="Colicin_V"/>
    <property type="match status" value="1"/>
</dbReference>
<gene>
    <name evidence="6" type="ORF">QGM71_00600</name>
</gene>
<dbReference type="RefSeq" id="WP_327605566.1">
    <property type="nucleotide sequence ID" value="NZ_JARZFX010000001.1"/>
</dbReference>
<reference evidence="6 7" key="1">
    <citation type="journal article" date="2024" name="Int. J. Syst. Evol. Microbiol.">
        <title>Virgibacillus tibetensis sp. nov., isolated from salt lake on the Tibetan Plateau of China.</title>
        <authorList>
            <person name="Phurbu D."/>
            <person name="Liu Z.-X."/>
            <person name="Wang R."/>
            <person name="Zheng Y.-Y."/>
            <person name="Liu H.-C."/>
            <person name="Zhou Y.-G."/>
            <person name="Yu Y.-J."/>
            <person name="Li A.-H."/>
        </authorList>
    </citation>
    <scope>NUCLEOTIDE SEQUENCE [LARGE SCALE GENOMIC DNA]</scope>
    <source>
        <strain evidence="6 7">C22-A2</strain>
    </source>
</reference>
<dbReference type="Proteomes" id="UP001335737">
    <property type="component" value="Unassembled WGS sequence"/>
</dbReference>
<keyword evidence="2 5" id="KW-0812">Transmembrane</keyword>